<dbReference type="AlphaFoldDB" id="A0A9D4M0T8"/>
<evidence type="ECO:0000313" key="2">
    <source>
        <dbReference type="Proteomes" id="UP000828390"/>
    </source>
</evidence>
<sequence length="54" mass="6439">MKMMVNRCVCFRWRDAIVLVRKKYPGSEEGPYRREDAYIGDFRDMTNTLSAFQS</sequence>
<evidence type="ECO:0000313" key="1">
    <source>
        <dbReference type="EMBL" id="KAH3867288.1"/>
    </source>
</evidence>
<gene>
    <name evidence="1" type="ORF">DPMN_030414</name>
</gene>
<keyword evidence="2" id="KW-1185">Reference proteome</keyword>
<reference evidence="1" key="1">
    <citation type="journal article" date="2019" name="bioRxiv">
        <title>The Genome of the Zebra Mussel, Dreissena polymorpha: A Resource for Invasive Species Research.</title>
        <authorList>
            <person name="McCartney M.A."/>
            <person name="Auch B."/>
            <person name="Kono T."/>
            <person name="Mallez S."/>
            <person name="Zhang Y."/>
            <person name="Obille A."/>
            <person name="Becker A."/>
            <person name="Abrahante J.E."/>
            <person name="Garbe J."/>
            <person name="Badalamenti J.P."/>
            <person name="Herman A."/>
            <person name="Mangelson H."/>
            <person name="Liachko I."/>
            <person name="Sullivan S."/>
            <person name="Sone E.D."/>
            <person name="Koren S."/>
            <person name="Silverstein K.A.T."/>
            <person name="Beckman K.B."/>
            <person name="Gohl D.M."/>
        </authorList>
    </citation>
    <scope>NUCLEOTIDE SEQUENCE</scope>
    <source>
        <strain evidence="1">Duluth1</strain>
        <tissue evidence="1">Whole animal</tissue>
    </source>
</reference>
<dbReference type="EMBL" id="JAIWYP010000002">
    <property type="protein sequence ID" value="KAH3867288.1"/>
    <property type="molecule type" value="Genomic_DNA"/>
</dbReference>
<organism evidence="1 2">
    <name type="scientific">Dreissena polymorpha</name>
    <name type="common">Zebra mussel</name>
    <name type="synonym">Mytilus polymorpha</name>
    <dbReference type="NCBI Taxonomy" id="45954"/>
    <lineage>
        <taxon>Eukaryota</taxon>
        <taxon>Metazoa</taxon>
        <taxon>Spiralia</taxon>
        <taxon>Lophotrochozoa</taxon>
        <taxon>Mollusca</taxon>
        <taxon>Bivalvia</taxon>
        <taxon>Autobranchia</taxon>
        <taxon>Heteroconchia</taxon>
        <taxon>Euheterodonta</taxon>
        <taxon>Imparidentia</taxon>
        <taxon>Neoheterodontei</taxon>
        <taxon>Myida</taxon>
        <taxon>Dreissenoidea</taxon>
        <taxon>Dreissenidae</taxon>
        <taxon>Dreissena</taxon>
    </lineage>
</organism>
<proteinExistence type="predicted"/>
<reference evidence="1" key="2">
    <citation type="submission" date="2020-11" db="EMBL/GenBank/DDBJ databases">
        <authorList>
            <person name="McCartney M.A."/>
            <person name="Auch B."/>
            <person name="Kono T."/>
            <person name="Mallez S."/>
            <person name="Becker A."/>
            <person name="Gohl D.M."/>
            <person name="Silverstein K.A.T."/>
            <person name="Koren S."/>
            <person name="Bechman K.B."/>
            <person name="Herman A."/>
            <person name="Abrahante J.E."/>
            <person name="Garbe J."/>
        </authorList>
    </citation>
    <scope>NUCLEOTIDE SEQUENCE</scope>
    <source>
        <strain evidence="1">Duluth1</strain>
        <tissue evidence="1">Whole animal</tissue>
    </source>
</reference>
<name>A0A9D4M0T8_DREPO</name>
<protein>
    <submittedName>
        <fullName evidence="1">Uncharacterized protein</fullName>
    </submittedName>
</protein>
<dbReference type="Proteomes" id="UP000828390">
    <property type="component" value="Unassembled WGS sequence"/>
</dbReference>
<accession>A0A9D4M0T8</accession>
<comment type="caution">
    <text evidence="1">The sequence shown here is derived from an EMBL/GenBank/DDBJ whole genome shotgun (WGS) entry which is preliminary data.</text>
</comment>